<evidence type="ECO:0000256" key="10">
    <source>
        <dbReference type="ARBA" id="ARBA00022801"/>
    </source>
</evidence>
<evidence type="ECO:0000256" key="19">
    <source>
        <dbReference type="SAM" id="Phobius"/>
    </source>
</evidence>
<comment type="subcellular location">
    <subcellularLocation>
        <location evidence="1">Cell inner membrane</location>
        <topology evidence="1">Multi-pass membrane protein</topology>
    </subcellularLocation>
    <subcellularLocation>
        <location evidence="18">Cell membrane</location>
        <topology evidence="18">Multi-pass membrane protein</topology>
    </subcellularLocation>
</comment>
<protein>
    <recommendedName>
        <fullName evidence="16 18">Prepilin leader peptidase/N-methyltransferase</fullName>
        <ecNumber evidence="18">2.1.1.-</ecNumber>
        <ecNumber evidence="15 18">3.4.23.43</ecNumber>
    </recommendedName>
</protein>
<keyword evidence="6 18" id="KW-0645">Protease</keyword>
<keyword evidence="4" id="KW-0997">Cell inner membrane</keyword>
<evidence type="ECO:0000256" key="14">
    <source>
        <dbReference type="ARBA" id="ARBA00050401"/>
    </source>
</evidence>
<evidence type="ECO:0000256" key="18">
    <source>
        <dbReference type="RuleBase" id="RU003794"/>
    </source>
</evidence>
<dbReference type="InterPro" id="IPR000045">
    <property type="entry name" value="Prepilin_IV_endopep_pep"/>
</dbReference>
<evidence type="ECO:0000256" key="13">
    <source>
        <dbReference type="ARBA" id="ARBA00023268"/>
    </source>
</evidence>
<dbReference type="GO" id="GO:0032259">
    <property type="term" value="P:methylation"/>
    <property type="evidence" value="ECO:0007669"/>
    <property type="project" value="UniProtKB-KW"/>
</dbReference>
<feature type="transmembrane region" description="Helical" evidence="19">
    <location>
        <begin position="184"/>
        <end position="202"/>
    </location>
</feature>
<keyword evidence="11 19" id="KW-1133">Transmembrane helix</keyword>
<evidence type="ECO:0000256" key="9">
    <source>
        <dbReference type="ARBA" id="ARBA00022692"/>
    </source>
</evidence>
<evidence type="ECO:0000256" key="7">
    <source>
        <dbReference type="ARBA" id="ARBA00022679"/>
    </source>
</evidence>
<keyword evidence="3" id="KW-1003">Cell membrane</keyword>
<dbReference type="GO" id="GO:0008168">
    <property type="term" value="F:methyltransferase activity"/>
    <property type="evidence" value="ECO:0007669"/>
    <property type="project" value="UniProtKB-KW"/>
</dbReference>
<dbReference type="GO" id="GO:0005886">
    <property type="term" value="C:plasma membrane"/>
    <property type="evidence" value="ECO:0007669"/>
    <property type="project" value="UniProtKB-SubCell"/>
</dbReference>
<keyword evidence="8" id="KW-0949">S-adenosyl-L-methionine</keyword>
<keyword evidence="23" id="KW-1185">Reference proteome</keyword>
<dbReference type="InterPro" id="IPR010627">
    <property type="entry name" value="Prepilin_pept_A24_N"/>
</dbReference>
<dbReference type="EMBL" id="LVJZ01000003">
    <property type="protein sequence ID" value="ODB95511.1"/>
    <property type="molecule type" value="Genomic_DNA"/>
</dbReference>
<evidence type="ECO:0000256" key="4">
    <source>
        <dbReference type="ARBA" id="ARBA00022519"/>
    </source>
</evidence>
<dbReference type="GO" id="GO:0004190">
    <property type="term" value="F:aspartic-type endopeptidase activity"/>
    <property type="evidence" value="ECO:0007669"/>
    <property type="project" value="UniProtKB-EC"/>
</dbReference>
<evidence type="ECO:0000256" key="2">
    <source>
        <dbReference type="ARBA" id="ARBA00005801"/>
    </source>
</evidence>
<dbReference type="InterPro" id="IPR014032">
    <property type="entry name" value="Peptidase_A24A_bac"/>
</dbReference>
<evidence type="ECO:0000256" key="8">
    <source>
        <dbReference type="ARBA" id="ARBA00022691"/>
    </source>
</evidence>
<proteinExistence type="inferred from homology"/>
<dbReference type="EC" id="2.1.1.-" evidence="18"/>
<dbReference type="EC" id="3.4.23.43" evidence="15 18"/>
<evidence type="ECO:0000256" key="11">
    <source>
        <dbReference type="ARBA" id="ARBA00022989"/>
    </source>
</evidence>
<dbReference type="PRINTS" id="PR00864">
    <property type="entry name" value="PREPILNPTASE"/>
</dbReference>
<keyword evidence="5 18" id="KW-0489">Methyltransferase</keyword>
<evidence type="ECO:0000256" key="3">
    <source>
        <dbReference type="ARBA" id="ARBA00022475"/>
    </source>
</evidence>
<dbReference type="RefSeq" id="WP_069015061.1">
    <property type="nucleotide sequence ID" value="NZ_LVJW01000006.1"/>
</dbReference>
<evidence type="ECO:0000256" key="15">
    <source>
        <dbReference type="ARBA" id="ARBA00067082"/>
    </source>
</evidence>
<gene>
    <name evidence="22" type="ORF">A3196_01330</name>
</gene>
<evidence type="ECO:0000256" key="1">
    <source>
        <dbReference type="ARBA" id="ARBA00004429"/>
    </source>
</evidence>
<evidence type="ECO:0000256" key="12">
    <source>
        <dbReference type="ARBA" id="ARBA00023136"/>
    </source>
</evidence>
<keyword evidence="7 18" id="KW-0808">Transferase</keyword>
<dbReference type="Proteomes" id="UP000094849">
    <property type="component" value="Unassembled WGS sequence"/>
</dbReference>
<feature type="domain" description="Prepilin peptidase A24 N-terminal" evidence="21">
    <location>
        <begin position="20"/>
        <end position="128"/>
    </location>
</feature>
<comment type="catalytic activity">
    <reaction evidence="14 18">
        <text>Typically cleaves a -Gly-|-Phe- bond to release an N-terminal, basic peptide of 5-8 residues from type IV prepilin, and then N-methylates the new N-terminal amino group, the methyl donor being S-adenosyl-L-methionine.</text>
        <dbReference type="EC" id="3.4.23.43"/>
    </reaction>
</comment>
<keyword evidence="10 18" id="KW-0378">Hydrolase</keyword>
<feature type="transmembrane region" description="Helical" evidence="19">
    <location>
        <begin position="263"/>
        <end position="281"/>
    </location>
</feature>
<evidence type="ECO:0000256" key="16">
    <source>
        <dbReference type="ARBA" id="ARBA00071870"/>
    </source>
</evidence>
<dbReference type="STRING" id="1818881.A3196_01330"/>
<comment type="function">
    <text evidence="18">Plays an essential role in type IV pili and type II pseudopili formation by proteolytically removing the leader sequence from substrate proteins and subsequently monomethylating the alpha-amino group of the newly exposed N-terminal phenylalanine.</text>
</comment>
<evidence type="ECO:0000256" key="5">
    <source>
        <dbReference type="ARBA" id="ARBA00022603"/>
    </source>
</evidence>
<evidence type="ECO:0000313" key="23">
    <source>
        <dbReference type="Proteomes" id="UP000094849"/>
    </source>
</evidence>
<feature type="domain" description="Prepilin type IV endopeptidase peptidase" evidence="20">
    <location>
        <begin position="138"/>
        <end position="247"/>
    </location>
</feature>
<feature type="transmembrane region" description="Helical" evidence="19">
    <location>
        <begin position="12"/>
        <end position="33"/>
    </location>
</feature>
<dbReference type="Pfam" id="PF06750">
    <property type="entry name" value="A24_N_bact"/>
    <property type="match status" value="1"/>
</dbReference>
<dbReference type="Gene3D" id="1.20.120.1220">
    <property type="match status" value="1"/>
</dbReference>
<evidence type="ECO:0000256" key="17">
    <source>
        <dbReference type="RuleBase" id="RU003793"/>
    </source>
</evidence>
<dbReference type="InterPro" id="IPR050882">
    <property type="entry name" value="Prepilin_peptidase/N-MTase"/>
</dbReference>
<dbReference type="AlphaFoldDB" id="A0A1E2ULD8"/>
<comment type="similarity">
    <text evidence="2 17">Belongs to the peptidase A24 family.</text>
</comment>
<organism evidence="22 23">
    <name type="scientific">Candidatus Thiodiazotropha endoloripes</name>
    <dbReference type="NCBI Taxonomy" id="1818881"/>
    <lineage>
        <taxon>Bacteria</taxon>
        <taxon>Pseudomonadati</taxon>
        <taxon>Pseudomonadota</taxon>
        <taxon>Gammaproteobacteria</taxon>
        <taxon>Chromatiales</taxon>
        <taxon>Sedimenticolaceae</taxon>
        <taxon>Candidatus Thiodiazotropha</taxon>
    </lineage>
</organism>
<keyword evidence="13 18" id="KW-0511">Multifunctional enzyme</keyword>
<dbReference type="OrthoDB" id="9789291at2"/>
<comment type="caution">
    <text evidence="22">The sequence shown here is derived from an EMBL/GenBank/DDBJ whole genome shotgun (WGS) entry which is preliminary data.</text>
</comment>
<sequence length="291" mass="32527">MIVIDFLNNNSGAFLLLALIVGLIVGSFLNVVIHRLPKMMEQQWHKDCDELKGLTSESSNETEVYNLNTPASHCPKCQHRIRPWENIPVISWLVLKGRCSNCQNPISARYPIIESVTGLLSLWIAYHFGFSWEAAAAMLLTWSLISLTVIDFDVQLLPDNITLPFLWLGLLFNINGLFTDLESSVIGAIAGYMALWSVYQLFKKLTGKEGMGYGDFKLLAMLGAWLGWQYLPQIILLSALVGAVVGILLIVVRGRDRNIPIPFGPYLAAAGWISLMWGSQINQAYLRWSGL</sequence>
<feature type="transmembrane region" description="Helical" evidence="19">
    <location>
        <begin position="161"/>
        <end position="178"/>
    </location>
</feature>
<reference evidence="22 23" key="1">
    <citation type="submission" date="2016-03" db="EMBL/GenBank/DDBJ databases">
        <title>Chemosynthetic sulphur-oxidizing symbionts of marine invertebrate animals are capable of nitrogen fixation.</title>
        <authorList>
            <person name="Petersen J.M."/>
            <person name="Kemper A."/>
            <person name="Gruber-Vodicka H."/>
            <person name="Cardini U."/>
            <person name="Geest Mvander."/>
            <person name="Kleiner M."/>
            <person name="Bulgheresi S."/>
            <person name="Fussmann M."/>
            <person name="Herbold C."/>
            <person name="Seah B.K.B."/>
            <person name="Antony C.Paul."/>
            <person name="Liu D."/>
            <person name="Belitz A."/>
            <person name="Weber M."/>
        </authorList>
    </citation>
    <scope>NUCLEOTIDE SEQUENCE [LARGE SCALE GENOMIC DNA]</scope>
    <source>
        <strain evidence="22">G_D</strain>
    </source>
</reference>
<dbReference type="PANTHER" id="PTHR30487">
    <property type="entry name" value="TYPE 4 PREPILIN-LIKE PROTEINS LEADER PEPTIDE-PROCESSING ENZYME"/>
    <property type="match status" value="1"/>
</dbReference>
<evidence type="ECO:0000313" key="22">
    <source>
        <dbReference type="EMBL" id="ODB95511.1"/>
    </source>
</evidence>
<evidence type="ECO:0000259" key="21">
    <source>
        <dbReference type="Pfam" id="PF06750"/>
    </source>
</evidence>
<evidence type="ECO:0000256" key="6">
    <source>
        <dbReference type="ARBA" id="ARBA00022670"/>
    </source>
</evidence>
<dbReference type="GO" id="GO:0006465">
    <property type="term" value="P:signal peptide processing"/>
    <property type="evidence" value="ECO:0007669"/>
    <property type="project" value="TreeGrafter"/>
</dbReference>
<dbReference type="FunFam" id="1.20.120.1220:FF:000001">
    <property type="entry name" value="Type 4 prepilin-like proteins leader peptide-processing enzyme"/>
    <property type="match status" value="1"/>
</dbReference>
<feature type="transmembrane region" description="Helical" evidence="19">
    <location>
        <begin position="234"/>
        <end position="251"/>
    </location>
</feature>
<keyword evidence="12 19" id="KW-0472">Membrane</keyword>
<keyword evidence="9 18" id="KW-0812">Transmembrane</keyword>
<accession>A0A1E2ULD8</accession>
<dbReference type="Pfam" id="PF01478">
    <property type="entry name" value="Peptidase_A24"/>
    <property type="match status" value="1"/>
</dbReference>
<name>A0A1E2ULD8_9GAMM</name>
<dbReference type="PANTHER" id="PTHR30487:SF0">
    <property type="entry name" value="PREPILIN LEADER PEPTIDASE_N-METHYLTRANSFERASE-RELATED"/>
    <property type="match status" value="1"/>
</dbReference>
<evidence type="ECO:0000259" key="20">
    <source>
        <dbReference type="Pfam" id="PF01478"/>
    </source>
</evidence>